<keyword evidence="1" id="KW-1133">Transmembrane helix</keyword>
<dbReference type="EMBL" id="BTSY01000006">
    <property type="protein sequence ID" value="GMT32364.1"/>
    <property type="molecule type" value="Genomic_DNA"/>
</dbReference>
<protein>
    <submittedName>
        <fullName evidence="2">Uncharacterized protein</fullName>
    </submittedName>
</protein>
<reference evidence="2" key="1">
    <citation type="submission" date="2023-10" db="EMBL/GenBank/DDBJ databases">
        <title>Genome assembly of Pristionchus species.</title>
        <authorList>
            <person name="Yoshida K."/>
            <person name="Sommer R.J."/>
        </authorList>
    </citation>
    <scope>NUCLEOTIDE SEQUENCE</scope>
    <source>
        <strain evidence="2">RS5133</strain>
    </source>
</reference>
<gene>
    <name evidence="2" type="ORF">PFISCL1PPCAC_23661</name>
</gene>
<feature type="non-terminal residue" evidence="2">
    <location>
        <position position="1"/>
    </location>
</feature>
<comment type="caution">
    <text evidence="2">The sequence shown here is derived from an EMBL/GenBank/DDBJ whole genome shotgun (WGS) entry which is preliminary data.</text>
</comment>
<dbReference type="AlphaFoldDB" id="A0AAV5WRL4"/>
<evidence type="ECO:0000313" key="3">
    <source>
        <dbReference type="Proteomes" id="UP001432322"/>
    </source>
</evidence>
<proteinExistence type="predicted"/>
<sequence>LSSLLIVANADFDVKHSLADHQLLYRDIEKLCRRHYPCPKASTSSSHSTVPIVDETCELKSEGCDDEGYLQQVRRLFNAFKEAPFGVQVIMGTYTLIMGILISLIILMSLALVITKSYCFLPNLKLGV</sequence>
<feature type="transmembrane region" description="Helical" evidence="1">
    <location>
        <begin position="94"/>
        <end position="115"/>
    </location>
</feature>
<keyword evidence="1" id="KW-0812">Transmembrane</keyword>
<organism evidence="2 3">
    <name type="scientific">Pristionchus fissidentatus</name>
    <dbReference type="NCBI Taxonomy" id="1538716"/>
    <lineage>
        <taxon>Eukaryota</taxon>
        <taxon>Metazoa</taxon>
        <taxon>Ecdysozoa</taxon>
        <taxon>Nematoda</taxon>
        <taxon>Chromadorea</taxon>
        <taxon>Rhabditida</taxon>
        <taxon>Rhabditina</taxon>
        <taxon>Diplogasteromorpha</taxon>
        <taxon>Diplogasteroidea</taxon>
        <taxon>Neodiplogasteridae</taxon>
        <taxon>Pristionchus</taxon>
    </lineage>
</organism>
<evidence type="ECO:0000256" key="1">
    <source>
        <dbReference type="SAM" id="Phobius"/>
    </source>
</evidence>
<name>A0AAV5WRL4_9BILA</name>
<dbReference type="Proteomes" id="UP001432322">
    <property type="component" value="Unassembled WGS sequence"/>
</dbReference>
<evidence type="ECO:0000313" key="2">
    <source>
        <dbReference type="EMBL" id="GMT32364.1"/>
    </source>
</evidence>
<keyword evidence="1" id="KW-0472">Membrane</keyword>
<keyword evidence="3" id="KW-1185">Reference proteome</keyword>
<accession>A0AAV5WRL4</accession>